<comment type="caution">
    <text evidence="5">The sequence shown here is derived from an EMBL/GenBank/DDBJ whole genome shotgun (WGS) entry which is preliminary data.</text>
</comment>
<feature type="domain" description="Glycosyl hydrolase 94 supersandwich" evidence="3">
    <location>
        <begin position="28"/>
        <end position="300"/>
    </location>
</feature>
<dbReference type="Pfam" id="PF06165">
    <property type="entry name" value="GH94_b-supersand"/>
    <property type="match status" value="1"/>
</dbReference>
<dbReference type="InterPro" id="IPR052047">
    <property type="entry name" value="GH94_Enzymes"/>
</dbReference>
<keyword evidence="6" id="KW-1185">Reference proteome</keyword>
<dbReference type="InterPro" id="IPR011013">
    <property type="entry name" value="Gal_mutarotase_sf_dom"/>
</dbReference>
<name>A0A412QJV6_9FIRM</name>
<organism evidence="5 6">
    <name type="scientific">Coprococcus comes</name>
    <dbReference type="NCBI Taxonomy" id="410072"/>
    <lineage>
        <taxon>Bacteria</taxon>
        <taxon>Bacillati</taxon>
        <taxon>Bacillota</taxon>
        <taxon>Clostridia</taxon>
        <taxon>Lachnospirales</taxon>
        <taxon>Lachnospiraceae</taxon>
        <taxon>Coprococcus</taxon>
    </lineage>
</organism>
<dbReference type="InterPro" id="IPR008928">
    <property type="entry name" value="6-hairpin_glycosidase_sf"/>
</dbReference>
<dbReference type="SUPFAM" id="SSF48208">
    <property type="entry name" value="Six-hairpin glycosidases"/>
    <property type="match status" value="1"/>
</dbReference>
<gene>
    <name evidence="5" type="ORF">DWX03_05140</name>
</gene>
<dbReference type="Gene3D" id="2.70.98.40">
    <property type="entry name" value="Glycoside hydrolase, family 65, N-terminal domain"/>
    <property type="match status" value="1"/>
</dbReference>
<dbReference type="PANTHER" id="PTHR37469:SF2">
    <property type="entry name" value="CELLOBIONIC ACID PHOSPHORYLASE"/>
    <property type="match status" value="1"/>
</dbReference>
<dbReference type="CDD" id="cd11751">
    <property type="entry name" value="GH94N_like_4"/>
    <property type="match status" value="1"/>
</dbReference>
<dbReference type="InterPro" id="IPR010383">
    <property type="entry name" value="Glyco_hydrolase_94_b-supersand"/>
</dbReference>
<evidence type="ECO:0000313" key="6">
    <source>
        <dbReference type="Proteomes" id="UP000283360"/>
    </source>
</evidence>
<dbReference type="InterPro" id="IPR012341">
    <property type="entry name" value="6hp_glycosidase-like_sf"/>
</dbReference>
<protein>
    <submittedName>
        <fullName evidence="5">Cellobiose phosphorylase</fullName>
    </submittedName>
</protein>
<dbReference type="Pfam" id="PF17167">
    <property type="entry name" value="Glyco_hydro_94"/>
    <property type="match status" value="1"/>
</dbReference>
<dbReference type="GO" id="GO:0030246">
    <property type="term" value="F:carbohydrate binding"/>
    <property type="evidence" value="ECO:0007669"/>
    <property type="project" value="InterPro"/>
</dbReference>
<dbReference type="PANTHER" id="PTHR37469">
    <property type="entry name" value="CELLOBIONIC ACID PHOSPHORYLASE-RELATED"/>
    <property type="match status" value="1"/>
</dbReference>
<sequence>MNYESKKSAENGLYEFTPDGNGCQIYHAETPRYWYNYLWNEERYCAQISQVGHGRSYYLSEKADMCMINRDDARYVYLRDDADGTCWNIGKGPLNTEVEDYCCTHSIGHTQICSKKNGIEGSWRIFVPKKGFHEVWTLKLRNTAEQEKRLSMFSAVSFYLEGFSYPRYYEMYRCMKTEFKRELNGIYCDSAHPFAPHELYHGFLASSEPVYAWDGDLTKFCGSTSTLTLPDASACALFQRPDIVVQGKDCTNSEASLFILGGVLQHKITLMPGEEKEIQVVFGISSSCEEACSAVKRYADAESTEREFAEAEAYNYEKISSLSVKTPDQKINHMMNNWVKKQADFCIVGKKGVRDNLQISVALLNYRQEKAKEEILECLRHQFQDGHGVLTWYPYDDTRYSDQPFWIIWAVCELIKETGDLSILDTEIEWQDGGKASVLEHVKAAVNRLILDKGEHGLVKIYFADWNDALNITDDQEAESVMLSHQFCLALRELKRMMEYAGDTAYAGFIEKEYEQLKEDINRYAWDGKWYARALSSKGNVGTQDSAGSKIYLNAQTWAVLAGVADGDRLSQVLEAVDSMEQDFGFPLNLPPYPEYDAHVGRMSGMLPGLFENGGVYCHATGFKILMDCCTGRGEKALKTLKKIMPDSEENPSAKSGAEPYVFTNCYSTNPGYYGKSYQSWTTGTSAWCMMGLYEGILGVKRDYEGLRISPCFPEEWEEAEVTRYFRGADYHIIIRNPEHIKNGKAEVYADGSICDSGLIPDYQDAKQHRIDVLIKRG</sequence>
<evidence type="ECO:0000259" key="4">
    <source>
        <dbReference type="Pfam" id="PF17167"/>
    </source>
</evidence>
<evidence type="ECO:0000313" key="5">
    <source>
        <dbReference type="EMBL" id="RGT91266.1"/>
    </source>
</evidence>
<evidence type="ECO:0000259" key="3">
    <source>
        <dbReference type="Pfam" id="PF06165"/>
    </source>
</evidence>
<feature type="domain" description="Glycosyl hydrolase 94 catalytic" evidence="4">
    <location>
        <begin position="317"/>
        <end position="699"/>
    </location>
</feature>
<keyword evidence="2" id="KW-0808">Transferase</keyword>
<reference evidence="5 6" key="1">
    <citation type="submission" date="2018-08" db="EMBL/GenBank/DDBJ databases">
        <title>A genome reference for cultivated species of the human gut microbiota.</title>
        <authorList>
            <person name="Zou Y."/>
            <person name="Xue W."/>
            <person name="Luo G."/>
        </authorList>
    </citation>
    <scope>NUCLEOTIDE SEQUENCE [LARGE SCALE GENOMIC DNA]</scope>
    <source>
        <strain evidence="5 6">AF18-12LB</strain>
    </source>
</reference>
<evidence type="ECO:0000256" key="2">
    <source>
        <dbReference type="ARBA" id="ARBA00022679"/>
    </source>
</evidence>
<dbReference type="Gene3D" id="1.50.10.10">
    <property type="match status" value="1"/>
</dbReference>
<dbReference type="AlphaFoldDB" id="A0A412QJV6"/>
<dbReference type="Gene3D" id="1.20.890.20">
    <property type="entry name" value="mpn423 like domain"/>
    <property type="match status" value="1"/>
</dbReference>
<dbReference type="GO" id="GO:0016757">
    <property type="term" value="F:glycosyltransferase activity"/>
    <property type="evidence" value="ECO:0007669"/>
    <property type="project" value="UniProtKB-KW"/>
</dbReference>
<evidence type="ECO:0000256" key="1">
    <source>
        <dbReference type="ARBA" id="ARBA00022676"/>
    </source>
</evidence>
<dbReference type="Gene3D" id="2.60.420.10">
    <property type="entry name" value="Maltose phosphorylase, domain 3"/>
    <property type="match status" value="1"/>
</dbReference>
<dbReference type="InterPro" id="IPR037018">
    <property type="entry name" value="GH65_N"/>
</dbReference>
<dbReference type="RefSeq" id="WP_055160585.1">
    <property type="nucleotide sequence ID" value="NZ_JADNLX010000006.1"/>
</dbReference>
<dbReference type="EMBL" id="QRXJ01000005">
    <property type="protein sequence ID" value="RGT91266.1"/>
    <property type="molecule type" value="Genomic_DNA"/>
</dbReference>
<dbReference type="InterPro" id="IPR033432">
    <property type="entry name" value="GH94_catalytic"/>
</dbReference>
<proteinExistence type="predicted"/>
<dbReference type="GO" id="GO:0005975">
    <property type="term" value="P:carbohydrate metabolic process"/>
    <property type="evidence" value="ECO:0007669"/>
    <property type="project" value="InterPro"/>
</dbReference>
<dbReference type="SUPFAM" id="SSF74650">
    <property type="entry name" value="Galactose mutarotase-like"/>
    <property type="match status" value="1"/>
</dbReference>
<keyword evidence="1" id="KW-0328">Glycosyltransferase</keyword>
<dbReference type="Proteomes" id="UP000283360">
    <property type="component" value="Unassembled WGS sequence"/>
</dbReference>
<accession>A0A412QJV6</accession>